<reference evidence="11 12" key="1">
    <citation type="submission" date="2020-07" db="EMBL/GenBank/DDBJ databases">
        <authorList>
            <person name="Zhuang K."/>
            <person name="Ran Y."/>
        </authorList>
    </citation>
    <scope>NUCLEOTIDE SEQUENCE [LARGE SCALE GENOMIC DNA]</scope>
    <source>
        <strain evidence="11 12">WCH-YHL-001</strain>
    </source>
</reference>
<keyword evidence="5 11" id="KW-0418">Kinase</keyword>
<evidence type="ECO:0000256" key="7">
    <source>
        <dbReference type="PROSITE-ProRule" id="PRU10141"/>
    </source>
</evidence>
<feature type="transmembrane region" description="Helical" evidence="9">
    <location>
        <begin position="370"/>
        <end position="391"/>
    </location>
</feature>
<evidence type="ECO:0000256" key="6">
    <source>
        <dbReference type="ARBA" id="ARBA00022840"/>
    </source>
</evidence>
<dbReference type="InterPro" id="IPR011009">
    <property type="entry name" value="Kinase-like_dom_sf"/>
</dbReference>
<dbReference type="EC" id="2.7.11.1" evidence="1"/>
<evidence type="ECO:0000259" key="10">
    <source>
        <dbReference type="PROSITE" id="PS50011"/>
    </source>
</evidence>
<gene>
    <name evidence="11" type="ORF">H0264_20530</name>
</gene>
<dbReference type="RefSeq" id="WP_181579044.1">
    <property type="nucleotide sequence ID" value="NZ_CP059399.1"/>
</dbReference>
<dbReference type="AlphaFoldDB" id="A0A7D6VDS3"/>
<dbReference type="KEGG" id="nhu:H0264_20530"/>
<feature type="compositionally biased region" description="Basic and acidic residues" evidence="8">
    <location>
        <begin position="329"/>
        <end position="342"/>
    </location>
</feature>
<dbReference type="InterPro" id="IPR017441">
    <property type="entry name" value="Protein_kinase_ATP_BS"/>
</dbReference>
<evidence type="ECO:0000256" key="3">
    <source>
        <dbReference type="ARBA" id="ARBA00022679"/>
    </source>
</evidence>
<accession>A0A7D6VDS3</accession>
<evidence type="ECO:0000256" key="9">
    <source>
        <dbReference type="SAM" id="Phobius"/>
    </source>
</evidence>
<dbReference type="PROSITE" id="PS00107">
    <property type="entry name" value="PROTEIN_KINASE_ATP"/>
    <property type="match status" value="1"/>
</dbReference>
<protein>
    <recommendedName>
        <fullName evidence="1">non-specific serine/threonine protein kinase</fullName>
        <ecNumber evidence="1">2.7.11.1</ecNumber>
    </recommendedName>
</protein>
<feature type="region of interest" description="Disordered" evidence="8">
    <location>
        <begin position="405"/>
        <end position="493"/>
    </location>
</feature>
<evidence type="ECO:0000313" key="12">
    <source>
        <dbReference type="Proteomes" id="UP000515512"/>
    </source>
</evidence>
<dbReference type="PROSITE" id="PS50011">
    <property type="entry name" value="PROTEIN_KINASE_DOM"/>
    <property type="match status" value="1"/>
</dbReference>
<evidence type="ECO:0000256" key="2">
    <source>
        <dbReference type="ARBA" id="ARBA00022527"/>
    </source>
</evidence>
<dbReference type="PANTHER" id="PTHR43289">
    <property type="entry name" value="MITOGEN-ACTIVATED PROTEIN KINASE KINASE KINASE 20-RELATED"/>
    <property type="match status" value="1"/>
</dbReference>
<dbReference type="PANTHER" id="PTHR43289:SF6">
    <property type="entry name" value="SERINE_THREONINE-PROTEIN KINASE NEKL-3"/>
    <property type="match status" value="1"/>
</dbReference>
<evidence type="ECO:0000256" key="4">
    <source>
        <dbReference type="ARBA" id="ARBA00022741"/>
    </source>
</evidence>
<dbReference type="Proteomes" id="UP000515512">
    <property type="component" value="Chromosome"/>
</dbReference>
<evidence type="ECO:0000256" key="8">
    <source>
        <dbReference type="SAM" id="MobiDB-lite"/>
    </source>
</evidence>
<keyword evidence="9" id="KW-0812">Transmembrane</keyword>
<feature type="domain" description="Protein kinase" evidence="10">
    <location>
        <begin position="11"/>
        <end position="269"/>
    </location>
</feature>
<dbReference type="PROSITE" id="PS00108">
    <property type="entry name" value="PROTEIN_KINASE_ST"/>
    <property type="match status" value="1"/>
</dbReference>
<sequence length="591" mass="60581">MTSDRLIAGRYRLTDPIGTGAMGVVWRATDVRLRRTVAVKQLLLGPGLSRSQALEAKMRAMREGRIAARLHHPNAVTVFDVAEEDGQPWLVMEYVDAVSLAALMREKGQLTPAEVARIGAKVAAALTAAHKAGIVHRDVKPANILVADDGTVKITDFGISRAIGDVTVTSTGFLAGTPAYLSPEVARGENPEPASDVFALGSTLYAAVEGQPPFGEGDNPLAVLHSVARARVPEPTHAAALGPVLMDLLAAEAGDRPTMAQATDRLQAVADGRVPAPHQPTKVLPAVGADAAAKSGTNPKAAAAVDTSDATTVLSTSRAGASTGNAADPTEHIDMGGRRPPRDSSIPPGLQPMVPFNAKPAGGDGNRRQLALVAVGVVGALLLAALVATVISRNDDGRGPIAIETSTITVPANPPSGSAADAQDPNSNGGNSSGGGNTAGSEPTRTAAGQVTPPPTTTTAPPSTTSGKPSTTTTTTTTTTTPPTTTPAGPPNAAAQASFVQGYYGMLPGNVNGAWSMLSPSYQVSAGGFDSYSRFFGQFSSVTISGLTQNGDTVVGTLTYVYKNGRSESERRWFRVGSDNGRLVIVDSQIG</sequence>
<dbReference type="Gene3D" id="1.10.510.10">
    <property type="entry name" value="Transferase(Phosphotransferase) domain 1"/>
    <property type="match status" value="1"/>
</dbReference>
<dbReference type="GO" id="GO:0005524">
    <property type="term" value="F:ATP binding"/>
    <property type="evidence" value="ECO:0007669"/>
    <property type="project" value="UniProtKB-UniRule"/>
</dbReference>
<dbReference type="Gene3D" id="3.30.200.20">
    <property type="entry name" value="Phosphorylase Kinase, domain 1"/>
    <property type="match status" value="1"/>
</dbReference>
<keyword evidence="3" id="KW-0808">Transferase</keyword>
<keyword evidence="4 7" id="KW-0547">Nucleotide-binding</keyword>
<evidence type="ECO:0000256" key="5">
    <source>
        <dbReference type="ARBA" id="ARBA00022777"/>
    </source>
</evidence>
<dbReference type="InterPro" id="IPR000719">
    <property type="entry name" value="Prot_kinase_dom"/>
</dbReference>
<evidence type="ECO:0000313" key="11">
    <source>
        <dbReference type="EMBL" id="QLY27836.1"/>
    </source>
</evidence>
<name>A0A7D6VDS3_9NOCA</name>
<dbReference type="EMBL" id="CP059399">
    <property type="protein sequence ID" value="QLY27836.1"/>
    <property type="molecule type" value="Genomic_DNA"/>
</dbReference>
<organism evidence="11 12">
    <name type="scientific">Nocardia huaxiensis</name>
    <dbReference type="NCBI Taxonomy" id="2755382"/>
    <lineage>
        <taxon>Bacteria</taxon>
        <taxon>Bacillati</taxon>
        <taxon>Actinomycetota</taxon>
        <taxon>Actinomycetes</taxon>
        <taxon>Mycobacteriales</taxon>
        <taxon>Nocardiaceae</taxon>
        <taxon>Nocardia</taxon>
    </lineage>
</organism>
<dbReference type="InterPro" id="IPR008271">
    <property type="entry name" value="Ser/Thr_kinase_AS"/>
</dbReference>
<evidence type="ECO:0000256" key="1">
    <source>
        <dbReference type="ARBA" id="ARBA00012513"/>
    </source>
</evidence>
<dbReference type="GO" id="GO:0004674">
    <property type="term" value="F:protein serine/threonine kinase activity"/>
    <property type="evidence" value="ECO:0007669"/>
    <property type="project" value="UniProtKB-KW"/>
</dbReference>
<keyword evidence="12" id="KW-1185">Reference proteome</keyword>
<feature type="compositionally biased region" description="Low complexity" evidence="8">
    <location>
        <begin position="457"/>
        <end position="483"/>
    </location>
</feature>
<keyword evidence="9" id="KW-1133">Transmembrane helix</keyword>
<feature type="region of interest" description="Disordered" evidence="8">
    <location>
        <begin position="314"/>
        <end position="362"/>
    </location>
</feature>
<proteinExistence type="predicted"/>
<keyword evidence="9" id="KW-0472">Membrane</keyword>
<feature type="binding site" evidence="7">
    <location>
        <position position="40"/>
    </location>
    <ligand>
        <name>ATP</name>
        <dbReference type="ChEBI" id="CHEBI:30616"/>
    </ligand>
</feature>
<dbReference type="SUPFAM" id="SSF56112">
    <property type="entry name" value="Protein kinase-like (PK-like)"/>
    <property type="match status" value="1"/>
</dbReference>
<dbReference type="SMART" id="SM00220">
    <property type="entry name" value="S_TKc"/>
    <property type="match status" value="1"/>
</dbReference>
<keyword evidence="6 7" id="KW-0067">ATP-binding</keyword>
<dbReference type="CDD" id="cd14014">
    <property type="entry name" value="STKc_PknB_like"/>
    <property type="match status" value="1"/>
</dbReference>
<feature type="compositionally biased region" description="Polar residues" evidence="8">
    <location>
        <begin position="314"/>
        <end position="325"/>
    </location>
</feature>
<dbReference type="Pfam" id="PF00069">
    <property type="entry name" value="Pkinase"/>
    <property type="match status" value="1"/>
</dbReference>
<keyword evidence="2 11" id="KW-0723">Serine/threonine-protein kinase</keyword>